<dbReference type="AlphaFoldDB" id="A0A9P8L8M7"/>
<dbReference type="Proteomes" id="UP000750711">
    <property type="component" value="Unassembled WGS sequence"/>
</dbReference>
<organism evidence="1 2">
    <name type="scientific">Trichoglossum hirsutum</name>
    <dbReference type="NCBI Taxonomy" id="265104"/>
    <lineage>
        <taxon>Eukaryota</taxon>
        <taxon>Fungi</taxon>
        <taxon>Dikarya</taxon>
        <taxon>Ascomycota</taxon>
        <taxon>Pezizomycotina</taxon>
        <taxon>Geoglossomycetes</taxon>
        <taxon>Geoglossales</taxon>
        <taxon>Geoglossaceae</taxon>
        <taxon>Trichoglossum</taxon>
    </lineage>
</organism>
<evidence type="ECO:0000313" key="1">
    <source>
        <dbReference type="EMBL" id="KAH0556331.1"/>
    </source>
</evidence>
<evidence type="ECO:0000313" key="2">
    <source>
        <dbReference type="Proteomes" id="UP000750711"/>
    </source>
</evidence>
<keyword evidence="2" id="KW-1185">Reference proteome</keyword>
<proteinExistence type="predicted"/>
<dbReference type="EMBL" id="JAGHQM010001135">
    <property type="protein sequence ID" value="KAH0556331.1"/>
    <property type="molecule type" value="Genomic_DNA"/>
</dbReference>
<comment type="caution">
    <text evidence="1">The sequence shown here is derived from an EMBL/GenBank/DDBJ whole genome shotgun (WGS) entry which is preliminary data.</text>
</comment>
<gene>
    <name evidence="1" type="ORF">GP486_005740</name>
</gene>
<name>A0A9P8L8M7_9PEZI</name>
<protein>
    <submittedName>
        <fullName evidence="1">Uncharacterized protein</fullName>
    </submittedName>
</protein>
<accession>A0A9P8L8M7</accession>
<sequence length="346" mass="39889">MAALERIGHHVRTLTFKMEHTSETFLPPLLDPVTGEERVYLYEPRISNPSPVSRQKRPKYGSWEMSDMLIKQYNPLFHAATNIPAFIRAFKAVRNIEHLRISCPGQEPAQRYRRSSVDYALISLRIAVERAPLTNLTTLSLLPIHPAGVFYLRAMPGFGSLPSSAKRWGQIKKLAIHMDAWNFEPTNGATDHLRFLHSFLSGFSANLERLSFRWKGFKGPCPFTLDSEPILQIDKGKRLKRTRFRRLKQMELKNSYLDASQVDSFIRRQRRTLREFDFSETTLRSGTWDDALAYLSRMSGSDDWKKNQVIEEPITPISDAGPIGEELYFGSPQHMKEFLRNSICVK</sequence>
<reference evidence="1" key="1">
    <citation type="submission" date="2021-03" db="EMBL/GenBank/DDBJ databases">
        <title>Comparative genomics and phylogenomic investigation of the class Geoglossomycetes provide insights into ecological specialization and systematics.</title>
        <authorList>
            <person name="Melie T."/>
            <person name="Pirro S."/>
            <person name="Miller A.N."/>
            <person name="Quandt A."/>
        </authorList>
    </citation>
    <scope>NUCLEOTIDE SEQUENCE</scope>
    <source>
        <strain evidence="1">CAQ_001_2017</strain>
    </source>
</reference>